<feature type="domain" description="Zn(2)-C6 fungal-type" evidence="3">
    <location>
        <begin position="30"/>
        <end position="52"/>
    </location>
</feature>
<dbReference type="PANTHER" id="PTHR38111">
    <property type="entry name" value="ZN(2)-C6 FUNGAL-TYPE DOMAIN-CONTAINING PROTEIN-RELATED"/>
    <property type="match status" value="1"/>
</dbReference>
<dbReference type="GO" id="GO:0008270">
    <property type="term" value="F:zinc ion binding"/>
    <property type="evidence" value="ECO:0007669"/>
    <property type="project" value="InterPro"/>
</dbReference>
<dbReference type="STRING" id="196109.A0A136IY53"/>
<reference evidence="5" key="1">
    <citation type="submission" date="2016-02" db="EMBL/GenBank/DDBJ databases">
        <title>Draft genome sequence of Microdochium bolleyi, a fungal endophyte of beachgrass.</title>
        <authorList>
            <consortium name="DOE Joint Genome Institute"/>
            <person name="David A.S."/>
            <person name="May G."/>
            <person name="Haridas S."/>
            <person name="Lim J."/>
            <person name="Wang M."/>
            <person name="Labutti K."/>
            <person name="Lipzen A."/>
            <person name="Barry K."/>
            <person name="Grigoriev I.V."/>
        </authorList>
    </citation>
    <scope>NUCLEOTIDE SEQUENCE [LARGE SCALE GENOMIC DNA]</scope>
    <source>
        <strain evidence="5">J235TASD1</strain>
    </source>
</reference>
<keyword evidence="5" id="KW-1185">Reference proteome</keyword>
<protein>
    <recommendedName>
        <fullName evidence="3">Zn(2)-C6 fungal-type domain-containing protein</fullName>
    </recommendedName>
</protein>
<feature type="compositionally biased region" description="Polar residues" evidence="2">
    <location>
        <begin position="346"/>
        <end position="358"/>
    </location>
</feature>
<evidence type="ECO:0000313" key="5">
    <source>
        <dbReference type="Proteomes" id="UP000070501"/>
    </source>
</evidence>
<evidence type="ECO:0000259" key="3">
    <source>
        <dbReference type="Pfam" id="PF00172"/>
    </source>
</evidence>
<dbReference type="AlphaFoldDB" id="A0A136IY53"/>
<evidence type="ECO:0000313" key="4">
    <source>
        <dbReference type="EMBL" id="KXJ89831.1"/>
    </source>
</evidence>
<dbReference type="OrthoDB" id="3525185at2759"/>
<evidence type="ECO:0000256" key="1">
    <source>
        <dbReference type="ARBA" id="ARBA00023242"/>
    </source>
</evidence>
<feature type="region of interest" description="Disordered" evidence="2">
    <location>
        <begin position="335"/>
        <end position="360"/>
    </location>
</feature>
<dbReference type="InterPro" id="IPR053178">
    <property type="entry name" value="Osmoadaptation_assoc"/>
</dbReference>
<dbReference type="GO" id="GO:0000981">
    <property type="term" value="F:DNA-binding transcription factor activity, RNA polymerase II-specific"/>
    <property type="evidence" value="ECO:0007669"/>
    <property type="project" value="InterPro"/>
</dbReference>
<organism evidence="4 5">
    <name type="scientific">Microdochium bolleyi</name>
    <dbReference type="NCBI Taxonomy" id="196109"/>
    <lineage>
        <taxon>Eukaryota</taxon>
        <taxon>Fungi</taxon>
        <taxon>Dikarya</taxon>
        <taxon>Ascomycota</taxon>
        <taxon>Pezizomycotina</taxon>
        <taxon>Sordariomycetes</taxon>
        <taxon>Xylariomycetidae</taxon>
        <taxon>Xylariales</taxon>
        <taxon>Microdochiaceae</taxon>
        <taxon>Microdochium</taxon>
    </lineage>
</organism>
<dbReference type="CDD" id="cd00067">
    <property type="entry name" value="GAL4"/>
    <property type="match status" value="1"/>
</dbReference>
<proteinExistence type="predicted"/>
<dbReference type="Pfam" id="PF00172">
    <property type="entry name" value="Zn_clus"/>
    <property type="match status" value="1"/>
</dbReference>
<dbReference type="EMBL" id="KQ964254">
    <property type="protein sequence ID" value="KXJ89831.1"/>
    <property type="molecule type" value="Genomic_DNA"/>
</dbReference>
<feature type="region of interest" description="Disordered" evidence="2">
    <location>
        <begin position="496"/>
        <end position="550"/>
    </location>
</feature>
<feature type="compositionally biased region" description="Low complexity" evidence="2">
    <location>
        <begin position="335"/>
        <end position="345"/>
    </location>
</feature>
<name>A0A136IY53_9PEZI</name>
<evidence type="ECO:0000256" key="2">
    <source>
        <dbReference type="SAM" id="MobiDB-lite"/>
    </source>
</evidence>
<dbReference type="Proteomes" id="UP000070501">
    <property type="component" value="Unassembled WGS sequence"/>
</dbReference>
<keyword evidence="1" id="KW-0539">Nucleus</keyword>
<gene>
    <name evidence="4" type="ORF">Micbo1qcDRAFT_206110</name>
</gene>
<dbReference type="InParanoid" id="A0A136IY53"/>
<sequence length="635" mass="69739">MANPAPTEAPEDDLEEYCAWLTTKIDVLQQCDLAHPACARCRKAGVECQYDEYRNFVKGPPAAPTSTSSIANNGEDAMSQLSLSAKARALSPDLDLTRLPQHLDDPAYQDRYYQLVWDVLLPQGKPSPECQARYPLNSWVFIAYRLCCEYTTLRKSVAATTLSGVGRRDGRPELMELGLKMYVEAIMEVRQHLQTIHSGNFAALIVAARSLAAYEVLYGAEAGRQKGISQVRSWHGHNLGEVALLTSRPAAAYADGHDHQIFVDGRLQLMITACTARKRTFLNDQIWRTEPWSIHPKTSRDLLIDVMVRIPPLLEDYDKLKASLLARAVSKASSGSTSTASADNSRASPETRTATAQSNHDDCNAAEVTSWDQASCFSILEACRRVEAGMVSWWREHAPHQAYQALQARGHKDPTTDELVYAQILTLYWTGCVFLYNTMHMLRLLAGRGPRLAGGSTGMTTAATISDAGCGGDCVERPEMTDHITPAHIEVAQELAQRHRNTQPSTTTATTTQTASERSGTSKSNNDGYDNSDAPSTPPPPPTDPHDPYTYCHHIAEALEAFFQPEAGTFGAYNTPFPMGVSFGYLITATDPAKGMGSPVWSKTVGYFGRGETGKALELFLLGSLRQWQEVARSD</sequence>
<feature type="compositionally biased region" description="Low complexity" evidence="2">
    <location>
        <begin position="502"/>
        <end position="516"/>
    </location>
</feature>
<feature type="compositionally biased region" description="Polar residues" evidence="2">
    <location>
        <begin position="517"/>
        <end position="529"/>
    </location>
</feature>
<dbReference type="InterPro" id="IPR001138">
    <property type="entry name" value="Zn2Cys6_DnaBD"/>
</dbReference>
<dbReference type="PANTHER" id="PTHR38111:SF9">
    <property type="entry name" value="ZN(2)-C6 FUNGAL-TYPE DOMAIN-CONTAINING PROTEIN"/>
    <property type="match status" value="1"/>
</dbReference>
<accession>A0A136IY53</accession>